<keyword evidence="3" id="KW-0378">Hydrolase</keyword>
<proteinExistence type="predicted"/>
<reference evidence="3 4" key="1">
    <citation type="submission" date="2015-03" db="EMBL/GenBank/DDBJ databases">
        <authorList>
            <person name="Murphy D."/>
        </authorList>
    </citation>
    <scope>NUCLEOTIDE SEQUENCE [LARGE SCALE GENOMIC DNA]</scope>
    <source>
        <strain evidence="3 4">PAP088</strain>
    </source>
</reference>
<dbReference type="SUPFAM" id="SSF52266">
    <property type="entry name" value="SGNH hydrolase"/>
    <property type="match status" value="1"/>
</dbReference>
<dbReference type="PANTHER" id="PTHR37981">
    <property type="entry name" value="LIPASE 2"/>
    <property type="match status" value="1"/>
</dbReference>
<dbReference type="EMBL" id="CSWP01000011">
    <property type="protein sequence ID" value="CPV68588.1"/>
    <property type="molecule type" value="Genomic_DNA"/>
</dbReference>
<dbReference type="CDD" id="cd01823">
    <property type="entry name" value="SEST_like"/>
    <property type="match status" value="1"/>
</dbReference>
<feature type="domain" description="SGNH hydrolase-type esterase" evidence="2">
    <location>
        <begin position="7"/>
        <end position="243"/>
    </location>
</feature>
<dbReference type="Proteomes" id="UP000045782">
    <property type="component" value="Unassembled WGS sequence"/>
</dbReference>
<feature type="active site" evidence="1">
    <location>
        <position position="236"/>
    </location>
</feature>
<evidence type="ECO:0000313" key="4">
    <source>
        <dbReference type="Proteomes" id="UP000045782"/>
    </source>
</evidence>
<gene>
    <name evidence="3" type="primary">lip2_7</name>
    <name evidence="3" type="ORF">ERS075579_04417</name>
</gene>
<name>A0A0U1AAS5_9MYCO</name>
<accession>A0A0U1AAS5</accession>
<protein>
    <submittedName>
        <fullName evidence="3">Lipase 2</fullName>
        <ecNumber evidence="3">3.1.1.3</ecNumber>
    </submittedName>
</protein>
<evidence type="ECO:0000259" key="2">
    <source>
        <dbReference type="Pfam" id="PF13472"/>
    </source>
</evidence>
<dbReference type="RefSeq" id="WP_005058414.1">
    <property type="nucleotide sequence ID" value="NZ_CP014951.1"/>
</dbReference>
<sequence length="259" mass="27314">MAGRYVALGSSMAAGPGIMPRAQGSPRLAGRSARNYPHQIAERQGYRLVDVTYSGATTAHILTDSHNNDPPQIDALDGTEELVTVTVGGNDVGYVPFLAAASLPRILHALPVVGRALDALLDPNKREEACAGIGKSLRAVGEQVRDRAPRARVIFVDYLSLLPPEGQPAPPYTLRQSTTGHRIAAALAAATAEAAQATGCEIVHASTASADHHAWSARPWTTRPAIPWPWRPAPLHPNEDGMTAVADLVVALLNAASND</sequence>
<dbReference type="AlphaFoldDB" id="A0A0U1AAS5"/>
<dbReference type="InterPro" id="IPR036514">
    <property type="entry name" value="SGNH_hydro_sf"/>
</dbReference>
<dbReference type="Pfam" id="PF13472">
    <property type="entry name" value="Lipase_GDSL_2"/>
    <property type="match status" value="1"/>
</dbReference>
<dbReference type="PANTHER" id="PTHR37981:SF1">
    <property type="entry name" value="SGNH HYDROLASE-TYPE ESTERASE DOMAIN-CONTAINING PROTEIN"/>
    <property type="match status" value="1"/>
</dbReference>
<dbReference type="InterPro" id="IPR037460">
    <property type="entry name" value="SEST-like"/>
</dbReference>
<feature type="active site" description="Nucleophile" evidence="1">
    <location>
        <position position="11"/>
    </location>
</feature>
<dbReference type="Gene3D" id="3.40.50.1110">
    <property type="entry name" value="SGNH hydrolase"/>
    <property type="match status" value="1"/>
</dbReference>
<organism evidence="3 4">
    <name type="scientific">Mycobacteroides abscessus</name>
    <dbReference type="NCBI Taxonomy" id="36809"/>
    <lineage>
        <taxon>Bacteria</taxon>
        <taxon>Bacillati</taxon>
        <taxon>Actinomycetota</taxon>
        <taxon>Actinomycetes</taxon>
        <taxon>Mycobacteriales</taxon>
        <taxon>Mycobacteriaceae</taxon>
        <taxon>Mycobacteroides</taxon>
    </lineage>
</organism>
<dbReference type="InterPro" id="IPR013830">
    <property type="entry name" value="SGNH_hydro"/>
</dbReference>
<evidence type="ECO:0000313" key="3">
    <source>
        <dbReference type="EMBL" id="CPV68588.1"/>
    </source>
</evidence>
<dbReference type="GO" id="GO:0004806">
    <property type="term" value="F:triacylglycerol lipase activity"/>
    <property type="evidence" value="ECO:0007669"/>
    <property type="project" value="UniProtKB-EC"/>
</dbReference>
<dbReference type="GO" id="GO:0019433">
    <property type="term" value="P:triglyceride catabolic process"/>
    <property type="evidence" value="ECO:0007669"/>
    <property type="project" value="TreeGrafter"/>
</dbReference>
<evidence type="ECO:0000256" key="1">
    <source>
        <dbReference type="PIRSR" id="PIRSR637460-1"/>
    </source>
</evidence>
<dbReference type="EC" id="3.1.1.3" evidence="3"/>